<comment type="caution">
    <text evidence="4">The sequence shown here is derived from an EMBL/GenBank/DDBJ whole genome shotgun (WGS) entry which is preliminary data.</text>
</comment>
<organism evidence="4 5">
    <name type="scientific">Apilactobacillus micheneri</name>
    <dbReference type="NCBI Taxonomy" id="1899430"/>
    <lineage>
        <taxon>Bacteria</taxon>
        <taxon>Bacillati</taxon>
        <taxon>Bacillota</taxon>
        <taxon>Bacilli</taxon>
        <taxon>Lactobacillales</taxon>
        <taxon>Lactobacillaceae</taxon>
        <taxon>Apilactobacillus</taxon>
    </lineage>
</organism>
<evidence type="ECO:0000256" key="1">
    <source>
        <dbReference type="ARBA" id="ARBA00022829"/>
    </source>
</evidence>
<keyword evidence="3" id="KW-0963">Cytoplasm</keyword>
<keyword evidence="3" id="KW-0132">Cell division</keyword>
<protein>
    <recommendedName>
        <fullName evidence="2 3">Segregation and condensation protein A</fullName>
    </recommendedName>
</protein>
<dbReference type="Pfam" id="PF02616">
    <property type="entry name" value="SMC_ScpA"/>
    <property type="match status" value="1"/>
</dbReference>
<dbReference type="PANTHER" id="PTHR33969:SF2">
    <property type="entry name" value="SEGREGATION AND CONDENSATION PROTEIN A"/>
    <property type="match status" value="1"/>
</dbReference>
<evidence type="ECO:0000256" key="3">
    <source>
        <dbReference type="HAMAP-Rule" id="MF_01805"/>
    </source>
</evidence>
<accession>A0A9Q8MU25</accession>
<dbReference type="GO" id="GO:0007059">
    <property type="term" value="P:chromosome segregation"/>
    <property type="evidence" value="ECO:0007669"/>
    <property type="project" value="UniProtKB-UniRule"/>
</dbReference>
<dbReference type="HAMAP" id="MF_01805">
    <property type="entry name" value="ScpA"/>
    <property type="match status" value="1"/>
</dbReference>
<reference evidence="4" key="1">
    <citation type="submission" date="2018-08" db="EMBL/GenBank/DDBJ databases">
        <title>Comparative genomics of wild bee and flower associated Lactobacillus reveals potential adaptation to the bee host.</title>
        <authorList>
            <person name="Vuong H.Q."/>
            <person name="Mcfrederick Q.S."/>
        </authorList>
    </citation>
    <scope>NUCLEOTIDE SEQUENCE</scope>
    <source>
        <strain evidence="4">HV_63</strain>
    </source>
</reference>
<dbReference type="Proteomes" id="UP000784700">
    <property type="component" value="Unassembled WGS sequence"/>
</dbReference>
<dbReference type="InterPro" id="IPR003768">
    <property type="entry name" value="ScpA"/>
</dbReference>
<dbReference type="AlphaFoldDB" id="A0A9Q8MU25"/>
<comment type="subcellular location">
    <subcellularLocation>
        <location evidence="3">Cytoplasm</location>
    </subcellularLocation>
    <text evidence="3">Associated with two foci at the outer edges of the nucleoid region in young cells, and at four foci within both cell halves in older cells.</text>
</comment>
<dbReference type="GO" id="GO:0006260">
    <property type="term" value="P:DNA replication"/>
    <property type="evidence" value="ECO:0007669"/>
    <property type="project" value="UniProtKB-UniRule"/>
</dbReference>
<dbReference type="EMBL" id="QUBG01000002">
    <property type="protein sequence ID" value="TPR45107.1"/>
    <property type="molecule type" value="Genomic_DNA"/>
</dbReference>
<comment type="similarity">
    <text evidence="3">Belongs to the ScpA family.</text>
</comment>
<name>A0A9Q8MU25_9LACO</name>
<gene>
    <name evidence="3" type="primary">scpA</name>
    <name evidence="4" type="ORF">DY130_02630</name>
</gene>
<evidence type="ECO:0000313" key="5">
    <source>
        <dbReference type="Proteomes" id="UP000784700"/>
    </source>
</evidence>
<dbReference type="GeneID" id="58108074"/>
<dbReference type="GO" id="GO:0051301">
    <property type="term" value="P:cell division"/>
    <property type="evidence" value="ECO:0007669"/>
    <property type="project" value="UniProtKB-KW"/>
</dbReference>
<comment type="function">
    <text evidence="3">Participates in chromosomal partition during cell division. May act via the formation of a condensin-like complex containing Smc and ScpB that pull DNA away from mid-cell into both cell halves.</text>
</comment>
<sequence length="243" mass="28952">MEPSNNVMNIHINDFDGPLELLLHLIKQSQMDIYDIEIEKITNQYVDYLNKMKELNVNVIGEYFVMASNLMVIKSKLLLPKKDDLEDEDDDYEDPRNELVNQLIIYQQYKEASKVLKKMQKKSSMHHSITAKVPTVTEMLDLNGNKIMNVDLIKDAFDSIIKKHQHNKPYVHEINEWHYTVKEQSHWILKKIKNKDILEFNSLFNIYDNLEKIITTFLSILELMKEHLIFVEQIDNRIYIRKK</sequence>
<dbReference type="GO" id="GO:0005737">
    <property type="term" value="C:cytoplasm"/>
    <property type="evidence" value="ECO:0007669"/>
    <property type="project" value="UniProtKB-SubCell"/>
</dbReference>
<dbReference type="Gene3D" id="6.10.250.2410">
    <property type="match status" value="1"/>
</dbReference>
<dbReference type="PANTHER" id="PTHR33969">
    <property type="entry name" value="SEGREGATION AND CONDENSATION PROTEIN A"/>
    <property type="match status" value="1"/>
</dbReference>
<keyword evidence="3" id="KW-0131">Cell cycle</keyword>
<dbReference type="RefSeq" id="WP_140924087.1">
    <property type="nucleotide sequence ID" value="NZ_QUBF01000002.1"/>
</dbReference>
<keyword evidence="1 3" id="KW-0159">Chromosome partition</keyword>
<proteinExistence type="inferred from homology"/>
<evidence type="ECO:0000313" key="4">
    <source>
        <dbReference type="EMBL" id="TPR45107.1"/>
    </source>
</evidence>
<evidence type="ECO:0000256" key="2">
    <source>
        <dbReference type="ARBA" id="ARBA00044777"/>
    </source>
</evidence>
<comment type="subunit">
    <text evidence="3">Component of a cohesin-like complex composed of ScpA, ScpB and the Smc homodimer, in which ScpA and ScpB bind to the head domain of Smc. The presence of the three proteins is required for the association of the complex with DNA.</text>
</comment>